<dbReference type="InParanoid" id="H6QQ56"/>
<keyword evidence="2" id="KW-1185">Reference proteome</keyword>
<organism evidence="1 2">
    <name type="scientific">Puccinia graminis f. sp. tritici (strain CRL 75-36-700-3 / race SCCL)</name>
    <name type="common">Black stem rust fungus</name>
    <dbReference type="NCBI Taxonomy" id="418459"/>
    <lineage>
        <taxon>Eukaryota</taxon>
        <taxon>Fungi</taxon>
        <taxon>Dikarya</taxon>
        <taxon>Basidiomycota</taxon>
        <taxon>Pucciniomycotina</taxon>
        <taxon>Pucciniomycetes</taxon>
        <taxon>Pucciniales</taxon>
        <taxon>Pucciniaceae</taxon>
        <taxon>Puccinia</taxon>
    </lineage>
</organism>
<reference evidence="2" key="1">
    <citation type="journal article" date="2011" name="Proc. Natl. Acad. Sci. U.S.A.">
        <title>Obligate biotrophy features unraveled by the genomic analysis of rust fungi.</title>
        <authorList>
            <person name="Duplessis S."/>
            <person name="Cuomo C.A."/>
            <person name="Lin Y.-C."/>
            <person name="Aerts A."/>
            <person name="Tisserant E."/>
            <person name="Veneault-Fourrey C."/>
            <person name="Joly D.L."/>
            <person name="Hacquard S."/>
            <person name="Amselem J."/>
            <person name="Cantarel B.L."/>
            <person name="Chiu R."/>
            <person name="Coutinho P.M."/>
            <person name="Feau N."/>
            <person name="Field M."/>
            <person name="Frey P."/>
            <person name="Gelhaye E."/>
            <person name="Goldberg J."/>
            <person name="Grabherr M.G."/>
            <person name="Kodira C.D."/>
            <person name="Kohler A."/>
            <person name="Kuees U."/>
            <person name="Lindquist E.A."/>
            <person name="Lucas S.M."/>
            <person name="Mago R."/>
            <person name="Mauceli E."/>
            <person name="Morin E."/>
            <person name="Murat C."/>
            <person name="Pangilinan J.L."/>
            <person name="Park R."/>
            <person name="Pearson M."/>
            <person name="Quesneville H."/>
            <person name="Rouhier N."/>
            <person name="Sakthikumar S."/>
            <person name="Salamov A.A."/>
            <person name="Schmutz J."/>
            <person name="Selles B."/>
            <person name="Shapiro H."/>
            <person name="Tanguay P."/>
            <person name="Tuskan G.A."/>
            <person name="Henrissat B."/>
            <person name="Van de Peer Y."/>
            <person name="Rouze P."/>
            <person name="Ellis J.G."/>
            <person name="Dodds P.N."/>
            <person name="Schein J.E."/>
            <person name="Zhong S."/>
            <person name="Hamelin R.C."/>
            <person name="Grigoriev I.V."/>
            <person name="Szabo L.J."/>
            <person name="Martin F."/>
        </authorList>
    </citation>
    <scope>NUCLEOTIDE SEQUENCE [LARGE SCALE GENOMIC DNA]</scope>
    <source>
        <strain evidence="2">CRL 75-36-700-3 / race SCCL</strain>
    </source>
</reference>
<dbReference type="PANTHER" id="PTHR47150">
    <property type="entry name" value="OS12G0169200 PROTEIN"/>
    <property type="match status" value="1"/>
</dbReference>
<sequence>MSQLLFLKIAEAVEQQDDYFWQKPDACGRMGLRPITKITAALRILSYGGAADCNNGALQISETTSLERMDQF</sequence>
<dbReference type="GeneID" id="13542074"/>
<dbReference type="HOGENOM" id="CLU_012390_6_3_1"/>
<dbReference type="RefSeq" id="XP_003890363.1">
    <property type="nucleotide sequence ID" value="XM_003890314.1"/>
</dbReference>
<dbReference type="KEGG" id="pgr:PGTG_21008"/>
<evidence type="ECO:0000313" key="1">
    <source>
        <dbReference type="EMBL" id="EHS64657.1"/>
    </source>
</evidence>
<name>H6QQ56_PUCGT</name>
<dbReference type="VEuPathDB" id="FungiDB:PGTG_21008"/>
<evidence type="ECO:0000313" key="2">
    <source>
        <dbReference type="Proteomes" id="UP000008783"/>
    </source>
</evidence>
<protein>
    <submittedName>
        <fullName evidence="1">Uncharacterized protein</fullName>
    </submittedName>
</protein>
<accession>H6QQ56</accession>
<gene>
    <name evidence="1" type="ORF">PGTG_21008</name>
</gene>
<dbReference type="AlphaFoldDB" id="H6QQ56"/>
<dbReference type="EMBL" id="DS178269">
    <property type="protein sequence ID" value="EHS64657.1"/>
    <property type="molecule type" value="Genomic_DNA"/>
</dbReference>
<dbReference type="Proteomes" id="UP000008783">
    <property type="component" value="Unassembled WGS sequence"/>
</dbReference>
<proteinExistence type="predicted"/>
<dbReference type="OrthoDB" id="2287304at2759"/>
<dbReference type="PANTHER" id="PTHR47150:SF5">
    <property type="entry name" value="OS07G0546750 PROTEIN"/>
    <property type="match status" value="1"/>
</dbReference>
<dbReference type="STRING" id="418459.H6QQ56"/>